<dbReference type="Proteomes" id="UP001064048">
    <property type="component" value="Chromosome 2"/>
</dbReference>
<gene>
    <name evidence="1" type="ORF">MSG28_001402</name>
</gene>
<dbReference type="EMBL" id="CM046102">
    <property type="protein sequence ID" value="KAI8439951.1"/>
    <property type="molecule type" value="Genomic_DNA"/>
</dbReference>
<proteinExistence type="predicted"/>
<reference evidence="1 2" key="1">
    <citation type="journal article" date="2022" name="Genome Biol. Evol.">
        <title>The Spruce Budworm Genome: Reconstructing the Evolutionary History of Antifreeze Proteins.</title>
        <authorList>
            <person name="Beliveau C."/>
            <person name="Gagne P."/>
            <person name="Picq S."/>
            <person name="Vernygora O."/>
            <person name="Keeling C.I."/>
            <person name="Pinkney K."/>
            <person name="Doucet D."/>
            <person name="Wen F."/>
            <person name="Johnston J.S."/>
            <person name="Maaroufi H."/>
            <person name="Boyle B."/>
            <person name="Laroche J."/>
            <person name="Dewar K."/>
            <person name="Juretic N."/>
            <person name="Blackburn G."/>
            <person name="Nisole A."/>
            <person name="Brunet B."/>
            <person name="Brandao M."/>
            <person name="Lumley L."/>
            <person name="Duan J."/>
            <person name="Quan G."/>
            <person name="Lucarotti C.J."/>
            <person name="Roe A.D."/>
            <person name="Sperling F.A.H."/>
            <person name="Levesque R.C."/>
            <person name="Cusson M."/>
        </authorList>
    </citation>
    <scope>NUCLEOTIDE SEQUENCE [LARGE SCALE GENOMIC DNA]</scope>
    <source>
        <strain evidence="1">Glfc:IPQL:Cfum</strain>
    </source>
</reference>
<name>A0ACC0KV53_CHOFU</name>
<evidence type="ECO:0000313" key="1">
    <source>
        <dbReference type="EMBL" id="KAI8439951.1"/>
    </source>
</evidence>
<protein>
    <submittedName>
        <fullName evidence="1">Uncharacterized protein</fullName>
    </submittedName>
</protein>
<evidence type="ECO:0000313" key="2">
    <source>
        <dbReference type="Proteomes" id="UP001064048"/>
    </source>
</evidence>
<accession>A0ACC0KV53</accession>
<keyword evidence="2" id="KW-1185">Reference proteome</keyword>
<organism evidence="1 2">
    <name type="scientific">Choristoneura fumiferana</name>
    <name type="common">Spruce budworm moth</name>
    <name type="synonym">Archips fumiferana</name>
    <dbReference type="NCBI Taxonomy" id="7141"/>
    <lineage>
        <taxon>Eukaryota</taxon>
        <taxon>Metazoa</taxon>
        <taxon>Ecdysozoa</taxon>
        <taxon>Arthropoda</taxon>
        <taxon>Hexapoda</taxon>
        <taxon>Insecta</taxon>
        <taxon>Pterygota</taxon>
        <taxon>Neoptera</taxon>
        <taxon>Endopterygota</taxon>
        <taxon>Lepidoptera</taxon>
        <taxon>Glossata</taxon>
        <taxon>Ditrysia</taxon>
        <taxon>Tortricoidea</taxon>
        <taxon>Tortricidae</taxon>
        <taxon>Tortricinae</taxon>
        <taxon>Choristoneura</taxon>
    </lineage>
</organism>
<sequence length="488" mass="55630">MRLTPALLAVVLFYAFIWDQLSTGPMWGTLVTKNAEVCQEGWWWNLLYVQNWFGFEDMCAPQTHQLALDMQLTIVGGMIVWAMQVKPGLSKLLLPTILGLSAYSRYSTVAEHRLTLLAYHGVSVSQLYRTARLSYTSAYHRCTPYIIGLGLGLVLQKRSQLNKPLLSRILSKLYSSPLKFSGRREQILLTLGWVASIALWGLVLWAGMDSGHIQYRYNVTFAAQYAALAPIAAAVAIAWAIYAIHNGHSEFLNNFLCCRPLVLISRLSYALYLCQFIVFLTTAATVRTTSEFSLMSLIDLQEMSLIILSSTILTLTLIIPMQSLHKVFTFSSSSDKEEEKTETVEKSTVENHKDSDITPNDIEEEEIEIPQVKSRQVLVAHRETLEEIPEVEIEYESQREKIEGLEEILEEEEEDGEDEDVRGNHLDEEDMEVIEEEQGGEDDFWGGRDEDYVPRRAYPEDNDDGDIDEWEWTANGSRNGAQHYRYTR</sequence>
<comment type="caution">
    <text evidence="1">The sequence shown here is derived from an EMBL/GenBank/DDBJ whole genome shotgun (WGS) entry which is preliminary data.</text>
</comment>